<sequence>MLETVPTKKPQVSAYVDVYVQKVIEWLAEQDDRTVSKFVGRQLKQIADEAINSNQLPDQLMDEIEQLRDSE</sequence>
<accession>A0ABS5Y443</accession>
<dbReference type="EMBL" id="JADOER010000009">
    <property type="protein sequence ID" value="MBT9312561.1"/>
    <property type="molecule type" value="Genomic_DNA"/>
</dbReference>
<keyword evidence="2" id="KW-1185">Reference proteome</keyword>
<gene>
    <name evidence="1" type="ORF">IXB28_10120</name>
</gene>
<comment type="caution">
    <text evidence="1">The sequence shown here is derived from an EMBL/GenBank/DDBJ whole genome shotgun (WGS) entry which is preliminary data.</text>
</comment>
<evidence type="ECO:0008006" key="3">
    <source>
        <dbReference type="Google" id="ProtNLM"/>
    </source>
</evidence>
<evidence type="ECO:0000313" key="1">
    <source>
        <dbReference type="EMBL" id="MBT9312561.1"/>
    </source>
</evidence>
<organism evidence="1 2">
    <name type="scientific">Leptothoe kymatousa TAU-MAC 1615</name>
    <dbReference type="NCBI Taxonomy" id="2364775"/>
    <lineage>
        <taxon>Bacteria</taxon>
        <taxon>Bacillati</taxon>
        <taxon>Cyanobacteriota</taxon>
        <taxon>Cyanophyceae</taxon>
        <taxon>Nodosilineales</taxon>
        <taxon>Cymatolegaceae</taxon>
        <taxon>Leptothoe</taxon>
        <taxon>Leptothoe kymatousa</taxon>
    </lineage>
</organism>
<proteinExistence type="predicted"/>
<name>A0ABS5Y443_9CYAN</name>
<protein>
    <recommendedName>
        <fullName evidence="3">CopG family transcriptional regulator</fullName>
    </recommendedName>
</protein>
<evidence type="ECO:0000313" key="2">
    <source>
        <dbReference type="Proteomes" id="UP001196661"/>
    </source>
</evidence>
<dbReference type="RefSeq" id="WP_215618461.1">
    <property type="nucleotide sequence ID" value="NZ_JADOER010000009.1"/>
</dbReference>
<dbReference type="Proteomes" id="UP001196661">
    <property type="component" value="Unassembled WGS sequence"/>
</dbReference>
<reference evidence="1 2" key="1">
    <citation type="journal article" date="2021" name="Mar. Drugs">
        <title>Genome Reduction and Secondary Metabolism of the Marine Sponge-Associated Cyanobacterium Leptothoe.</title>
        <authorList>
            <person name="Konstantinou D."/>
            <person name="Popin R.V."/>
            <person name="Fewer D.P."/>
            <person name="Sivonen K."/>
            <person name="Gkelis S."/>
        </authorList>
    </citation>
    <scope>NUCLEOTIDE SEQUENCE [LARGE SCALE GENOMIC DNA]</scope>
    <source>
        <strain evidence="1 2">TAU-MAC 1615</strain>
    </source>
</reference>